<organism evidence="1 2">
    <name type="scientific">Mesomycoplasma molare</name>
    <dbReference type="NCBI Taxonomy" id="171288"/>
    <lineage>
        <taxon>Bacteria</taxon>
        <taxon>Bacillati</taxon>
        <taxon>Mycoplasmatota</taxon>
        <taxon>Mycoplasmoidales</taxon>
        <taxon>Metamycoplasmataceae</taxon>
        <taxon>Mesomycoplasma</taxon>
    </lineage>
</organism>
<proteinExistence type="predicted"/>
<sequence>MKTIDLTNYNNFYKNENELETLKRELYEMANEQEWTYFYNADEKEFNEFFNHNEDTGETWIKNSLTIEQLMYFVEKTKGYYYSFWTFAEYNEKTNEFFERPKFNGFITELYGKYNKELSLAKNFEVTSE</sequence>
<evidence type="ECO:0000313" key="2">
    <source>
        <dbReference type="Proteomes" id="UP001058364"/>
    </source>
</evidence>
<dbReference type="EMBL" id="CP103423">
    <property type="protein sequence ID" value="UWD34028.1"/>
    <property type="molecule type" value="Genomic_DNA"/>
</dbReference>
<accession>A0ABY5TXR6</accession>
<evidence type="ECO:0000313" key="1">
    <source>
        <dbReference type="EMBL" id="UWD34028.1"/>
    </source>
</evidence>
<dbReference type="Proteomes" id="UP001058364">
    <property type="component" value="Chromosome"/>
</dbReference>
<reference evidence="1" key="1">
    <citation type="submission" date="2022-08" db="EMBL/GenBank/DDBJ databases">
        <title>Complete genome sequence of Mycoplasma molare type strain H 542.</title>
        <authorList>
            <person name="Spergser J."/>
        </authorList>
    </citation>
    <scope>NUCLEOTIDE SEQUENCE</scope>
    <source>
        <strain evidence="1">H 542</strain>
    </source>
</reference>
<name>A0ABY5TXR6_9BACT</name>
<protein>
    <submittedName>
        <fullName evidence="1">Uncharacterized protein</fullName>
    </submittedName>
</protein>
<dbReference type="RefSeq" id="WP_259429357.1">
    <property type="nucleotide sequence ID" value="NZ_CP103423.1"/>
</dbReference>
<keyword evidence="2" id="KW-1185">Reference proteome</keyword>
<gene>
    <name evidence="1" type="ORF">NX772_02895</name>
</gene>